<proteinExistence type="predicted"/>
<name>A0ABD6ERX5_9BILA</name>
<evidence type="ECO:0000313" key="2">
    <source>
        <dbReference type="EMBL" id="MFH4982703.1"/>
    </source>
</evidence>
<protein>
    <submittedName>
        <fullName evidence="2">Uncharacterized protein</fullName>
    </submittedName>
</protein>
<gene>
    <name evidence="2" type="ORF">AB6A40_009412</name>
</gene>
<reference evidence="2 3" key="1">
    <citation type="submission" date="2024-08" db="EMBL/GenBank/DDBJ databases">
        <title>Gnathostoma spinigerum genome.</title>
        <authorList>
            <person name="Gonzalez-Bertolin B."/>
            <person name="Monzon S."/>
            <person name="Zaballos A."/>
            <person name="Jimenez P."/>
            <person name="Dekumyoy P."/>
            <person name="Varona S."/>
            <person name="Cuesta I."/>
            <person name="Sumanam S."/>
            <person name="Adisakwattana P."/>
            <person name="Gasser R.B."/>
            <person name="Hernandez-Gonzalez A."/>
            <person name="Young N.D."/>
            <person name="Perteguer M.J."/>
        </authorList>
    </citation>
    <scope>NUCLEOTIDE SEQUENCE [LARGE SCALE GENOMIC DNA]</scope>
    <source>
        <strain evidence="2">AL3</strain>
        <tissue evidence="2">Liver</tissue>
    </source>
</reference>
<dbReference type="AlphaFoldDB" id="A0ABD6ERX5"/>
<comment type="caution">
    <text evidence="2">The sequence shown here is derived from an EMBL/GenBank/DDBJ whole genome shotgun (WGS) entry which is preliminary data.</text>
</comment>
<sequence>YPSLIKQGRIFRFVDVKGLGYTCEDCYECCMRNSGDSRFVIRAIVVKNDRHITNPDYPSSAHYCLRRDRGSKIPGISVVMHAYPYYLDDKGERVRSVSIPESSLGISNTAALEEQMNEHSSPVKIEHGYVRDSKAAHGTVVWDNSVELINELSRFPALLRPAVKRKRSSLRVSATMSLDEQGLSSSFYDDQVPLSHQSTSRSAEGVLSIKESSEATEMKCEDKDDERVCSLGGMNGDHGICRSIKGLSEVQD</sequence>
<feature type="compositionally biased region" description="Basic and acidic residues" evidence="1">
    <location>
        <begin position="211"/>
        <end position="224"/>
    </location>
</feature>
<feature type="non-terminal residue" evidence="2">
    <location>
        <position position="1"/>
    </location>
</feature>
<evidence type="ECO:0000256" key="1">
    <source>
        <dbReference type="SAM" id="MobiDB-lite"/>
    </source>
</evidence>
<feature type="region of interest" description="Disordered" evidence="1">
    <location>
        <begin position="196"/>
        <end position="224"/>
    </location>
</feature>
<dbReference type="EMBL" id="JBGFUD010009893">
    <property type="protein sequence ID" value="MFH4982703.1"/>
    <property type="molecule type" value="Genomic_DNA"/>
</dbReference>
<dbReference type="Proteomes" id="UP001608902">
    <property type="component" value="Unassembled WGS sequence"/>
</dbReference>
<accession>A0ABD6ERX5</accession>
<organism evidence="2 3">
    <name type="scientific">Gnathostoma spinigerum</name>
    <dbReference type="NCBI Taxonomy" id="75299"/>
    <lineage>
        <taxon>Eukaryota</taxon>
        <taxon>Metazoa</taxon>
        <taxon>Ecdysozoa</taxon>
        <taxon>Nematoda</taxon>
        <taxon>Chromadorea</taxon>
        <taxon>Rhabditida</taxon>
        <taxon>Spirurina</taxon>
        <taxon>Gnathostomatomorpha</taxon>
        <taxon>Gnathostomatoidea</taxon>
        <taxon>Gnathostomatidae</taxon>
        <taxon>Gnathostoma</taxon>
    </lineage>
</organism>
<evidence type="ECO:0000313" key="3">
    <source>
        <dbReference type="Proteomes" id="UP001608902"/>
    </source>
</evidence>
<keyword evidence="3" id="KW-1185">Reference proteome</keyword>